<dbReference type="InterPro" id="IPR013103">
    <property type="entry name" value="RVT_2"/>
</dbReference>
<accession>A0A6L2NIG3</accession>
<organism evidence="5">
    <name type="scientific">Tanacetum cinerariifolium</name>
    <name type="common">Dalmatian daisy</name>
    <name type="synonym">Chrysanthemum cinerariifolium</name>
    <dbReference type="NCBI Taxonomy" id="118510"/>
    <lineage>
        <taxon>Eukaryota</taxon>
        <taxon>Viridiplantae</taxon>
        <taxon>Streptophyta</taxon>
        <taxon>Embryophyta</taxon>
        <taxon>Tracheophyta</taxon>
        <taxon>Spermatophyta</taxon>
        <taxon>Magnoliopsida</taxon>
        <taxon>eudicotyledons</taxon>
        <taxon>Gunneridae</taxon>
        <taxon>Pentapetalae</taxon>
        <taxon>asterids</taxon>
        <taxon>campanulids</taxon>
        <taxon>Asterales</taxon>
        <taxon>Asteraceae</taxon>
        <taxon>Asteroideae</taxon>
        <taxon>Anthemideae</taxon>
        <taxon>Anthemidinae</taxon>
        <taxon>Tanacetum</taxon>
    </lineage>
</organism>
<dbReference type="Pfam" id="PF14223">
    <property type="entry name" value="Retrotran_gag_2"/>
    <property type="match status" value="1"/>
</dbReference>
<name>A0A6L2NIG3_TANCI</name>
<dbReference type="PANTHER" id="PTHR42648">
    <property type="entry name" value="TRANSPOSASE, PUTATIVE-RELATED"/>
    <property type="match status" value="1"/>
</dbReference>
<dbReference type="Pfam" id="PF07727">
    <property type="entry name" value="RVT_2"/>
    <property type="match status" value="2"/>
</dbReference>
<protein>
    <recommendedName>
        <fullName evidence="4">Integrase catalytic domain-containing protein</fullName>
    </recommendedName>
</protein>
<feature type="domain" description="Integrase catalytic" evidence="4">
    <location>
        <begin position="206"/>
        <end position="389"/>
    </location>
</feature>
<keyword evidence="1" id="KW-0479">Metal-binding</keyword>
<dbReference type="Gene3D" id="3.30.420.10">
    <property type="entry name" value="Ribonuclease H-like superfamily/Ribonuclease H"/>
    <property type="match status" value="1"/>
</dbReference>
<feature type="compositionally biased region" description="Basic and acidic residues" evidence="3">
    <location>
        <begin position="1061"/>
        <end position="1075"/>
    </location>
</feature>
<evidence type="ECO:0000256" key="2">
    <source>
        <dbReference type="ARBA" id="ARBA00022801"/>
    </source>
</evidence>
<comment type="caution">
    <text evidence="5">The sequence shown here is derived from an EMBL/GenBank/DDBJ whole genome shotgun (WGS) entry which is preliminary data.</text>
</comment>
<dbReference type="SUPFAM" id="SSF53098">
    <property type="entry name" value="Ribonuclease H-like"/>
    <property type="match status" value="1"/>
</dbReference>
<evidence type="ECO:0000313" key="5">
    <source>
        <dbReference type="EMBL" id="GEU86036.1"/>
    </source>
</evidence>
<dbReference type="InterPro" id="IPR001584">
    <property type="entry name" value="Integrase_cat-core"/>
</dbReference>
<sequence length="1193" mass="136770">MDQDDVHMVTASKVPMLKLENGNKPPVIIVVEGVETTIAPSTAEEKAQRTLELKARSTLLMGIPNEHQLKFNSIKDAKSLLQAIEKKFGGNVATKTTQRNLLKQLYENFTASSSEVLDQTFDILQNLISQLKILGESISQEDVNQKFLRSLSPEWNTHIIVWRNKPKIDTLSLDDLYNNLKIYEPEHVVETSEANASKDNLKVVRNNRTPIIIKDWISDKEDKDESMPKIEKKTVKPSFAKIKFVKSKEQIIKKLMEDMFPLTQKEGKSLAKATSDESRLWHRRFTWVFFLASKDETSAILKTFIAGIENLVDHKVKVIRCDNRTEFKNRVAERKNRTLIEDVRTVLADSKLPTTFWSEAVNTACYVQNKVLVTKPHNMTPYELLHGKTLTLGFIRPFGCPVTILNTKDHLGKFDGKADERFFVGYSLNSKEFRVFNSRTMIVEETFHIRFSENTPNKVGSGPNWLFDIDALTKTMNYQPVVAGTQTNGDADQEEKDSVNSNNRVNVVSLTINAASNEVNVVGRKSSIELPDDPNMLELEDISIFEDSNEDVFGAEADLNNLESTFQITPQTRRMSKNLEEHGLVSTVNQRTNHKDLQNCLFACFLSQMEPKKVIQALKDTSWIEAMQEEVFRNKLDERWIVIRNKASLMAQGHTQEEGIDYDEVFAPIARIEAIRLFLAYTLFKDFVVYQMDVKNAFLYGKIEEEKKALYGLHQAPRAWYETLSTYLLDNGFHRGKINKTLFIRKHKDDIFLVQVYVDAIIYGYTKKELCNAFEKLMHDKFQMSSMGELTFFLRLQVKQKEDGIFISQDKYVAELLKKFRYQVNPKVSHLHAVKRIFRYLKGQPKLGLWCRLISWQCKKQTMVANSKTEAEISKKSVSLLMEMLLEKELELMLFWTTAKSKTVNEEVQIHALVDGMKVIITESSVRRDLQLADEDGIDCLLNTTIFENLALMGYEKCLSPKQTTWNEFNSIIASAIICLATNRTFNFSKMIFDGMLRNLDHVSGKFPMYPRQPKRKTTKVPQPSKSTDIAADEAIRKEESDSLVRATTTASRLEVEQDSALDKKDTSKQGRIDDIDANEEIALVSSHDDELQDKGIEDVSEEEVVKVVTTDKMIIDTVVDAAHSSDYQLAQRLQAEEQEQLTDAEKAKLFMKLLEKKRKFFAAKRAEEKRNKPPTKAQQRSLMCTYLKNING</sequence>
<dbReference type="GO" id="GO:0003676">
    <property type="term" value="F:nucleic acid binding"/>
    <property type="evidence" value="ECO:0007669"/>
    <property type="project" value="InterPro"/>
</dbReference>
<dbReference type="InterPro" id="IPR012337">
    <property type="entry name" value="RNaseH-like_sf"/>
</dbReference>
<evidence type="ECO:0000259" key="4">
    <source>
        <dbReference type="PROSITE" id="PS50994"/>
    </source>
</evidence>
<dbReference type="EMBL" id="BKCJ010009236">
    <property type="protein sequence ID" value="GEU86036.1"/>
    <property type="molecule type" value="Genomic_DNA"/>
</dbReference>
<keyword evidence="2" id="KW-0378">Hydrolase</keyword>
<reference evidence="5" key="1">
    <citation type="journal article" date="2019" name="Sci. Rep.">
        <title>Draft genome of Tanacetum cinerariifolium, the natural source of mosquito coil.</title>
        <authorList>
            <person name="Yamashiro T."/>
            <person name="Shiraishi A."/>
            <person name="Satake H."/>
            <person name="Nakayama K."/>
        </authorList>
    </citation>
    <scope>NUCLEOTIDE SEQUENCE</scope>
</reference>
<dbReference type="GO" id="GO:0015074">
    <property type="term" value="P:DNA integration"/>
    <property type="evidence" value="ECO:0007669"/>
    <property type="project" value="InterPro"/>
</dbReference>
<dbReference type="InterPro" id="IPR057670">
    <property type="entry name" value="SH3_retrovirus"/>
</dbReference>
<dbReference type="PROSITE" id="PS50994">
    <property type="entry name" value="INTEGRASE"/>
    <property type="match status" value="1"/>
</dbReference>
<dbReference type="GO" id="GO:0046872">
    <property type="term" value="F:metal ion binding"/>
    <property type="evidence" value="ECO:0007669"/>
    <property type="project" value="UniProtKB-KW"/>
</dbReference>
<dbReference type="PANTHER" id="PTHR42648:SF32">
    <property type="entry name" value="RIBONUCLEASE H-LIKE DOMAIN, GAG-PRE-INTEGRASE DOMAIN PROTEIN-RELATED"/>
    <property type="match status" value="1"/>
</dbReference>
<gene>
    <name evidence="5" type="ORF">Tci_058014</name>
</gene>
<evidence type="ECO:0000256" key="1">
    <source>
        <dbReference type="ARBA" id="ARBA00022723"/>
    </source>
</evidence>
<feature type="compositionally biased region" description="Basic and acidic residues" evidence="3">
    <location>
        <begin position="1034"/>
        <end position="1043"/>
    </location>
</feature>
<proteinExistence type="predicted"/>
<feature type="region of interest" description="Disordered" evidence="3">
    <location>
        <begin position="1008"/>
        <end position="1075"/>
    </location>
</feature>
<dbReference type="InterPro" id="IPR036397">
    <property type="entry name" value="RNaseH_sf"/>
</dbReference>
<dbReference type="GO" id="GO:0016787">
    <property type="term" value="F:hydrolase activity"/>
    <property type="evidence" value="ECO:0007669"/>
    <property type="project" value="UniProtKB-KW"/>
</dbReference>
<dbReference type="Pfam" id="PF25597">
    <property type="entry name" value="SH3_retrovirus"/>
    <property type="match status" value="1"/>
</dbReference>
<evidence type="ECO:0000256" key="3">
    <source>
        <dbReference type="SAM" id="MobiDB-lite"/>
    </source>
</evidence>
<dbReference type="AlphaFoldDB" id="A0A6L2NIG3"/>
<dbReference type="InterPro" id="IPR039537">
    <property type="entry name" value="Retrotran_Ty1/copia-like"/>
</dbReference>